<dbReference type="RefSeq" id="WP_290713481.1">
    <property type="nucleotide sequence ID" value="NZ_BAAAVS010000017.1"/>
</dbReference>
<dbReference type="InterPro" id="IPR020845">
    <property type="entry name" value="AMP-binding_CS"/>
</dbReference>
<feature type="domain" description="AMP-dependent synthetase/ligase" evidence="2">
    <location>
        <begin position="38"/>
        <end position="418"/>
    </location>
</feature>
<dbReference type="InterPro" id="IPR045851">
    <property type="entry name" value="AMP-bd_C_sf"/>
</dbReference>
<evidence type="ECO:0000313" key="4">
    <source>
        <dbReference type="EMBL" id="GAA3030447.1"/>
    </source>
</evidence>
<sequence length="1133" mass="119021">MSLESPTRADAAEFHDLCAWIDTPPPDGLIRVANDDGETWTTRSHVEVATAVRAFAAVLAAAGVGSGDTVAVAVPTGFDAITAIFGAWRAGAAISMLPPPVLGGGEDYRTHLTALLGNAGASAVVVAPELRDILAGPAEQAGITTLLQVGETAIGAAVLRRRALTADDTAVVQFTSGSSGTPKGVRISWRNLSSNTGFILASGGWQTGDSTSSWLPLYHDMGLVGGLLTTLARGGDLWLMRPDHFIRDPRQWLRSLAQCQHTVAPSFGLGYAARRVTAPEVAGLDYSRLRTVITGAEPIGSADMAGFSALLTPGGFDVEALRPAYGLAEATLMVTMTGRGPLRAMRIDAADAAFGAPVRIHDETVFAGDEFVGDGWIWALGTTAPDSGLTIVDDDGAPLPAGVLGEIVVRGPGVAVDYRPGVTADAGAGATAIDGDELRTGDAGFVHDGALYVLGRMGTSLKVRGKALFMEAVDERIAAETGVPKQRIAAVAMQDGSTNPGLVLFAEEPPGEWMAKARNLLRADLGPAPRIVLVTGTRGLILRTSSGKPRRRVMWERFRTAGFGADVVVHTGDGASGQGTIEDRRASLSTLRDTEIGTLLDHALTRVEVDSRASIVLEGSIAEGFGNEGSDIDFLVISPGDANTPDMPTVLFVDGRRVEVRTRSERQLRDQLAYARTALEASDDILIGLDQDVLNRCQRFLRAATVRSGDVDVAAVKAALPYDSFATVMNMWWRARAAQALRQGLAMSVLGQADGPAWMRDGLLQALKSWAAAAGETYLESKWTGPQLDRIGDAGVTDRYDRFDAALAAGRADPAQVLAFARELGVDVAGGEDSIVLARAPGVTSWPIDGHVHVVRGKQDVFVLGEHAAQCWRAVVFSRPLVELAGRLGATGRATVAEFVRLGLVGLRWSGGGPLVPAVAMVKPQRPVTPPPSAQVLVLGLSGGAVERRITLSPLPAQRFVECASALVWSNVLIENAREDLMGALAQQQLRVADRAADRLVKAAVRAVLSAAGVSPLPADVAPADTLEWLLPAAFPQRGELLDRVRAAAAASFAAADGAAGTVEELDGMVALVRSAAGITFPASFNSYAQWRATLDIAYDWLRLAAYLDAELPIDEVADLLASGGTQPHEPSA</sequence>
<dbReference type="InterPro" id="IPR000873">
    <property type="entry name" value="AMP-dep_synth/lig_dom"/>
</dbReference>
<dbReference type="PANTHER" id="PTHR22754:SF32">
    <property type="entry name" value="DISCO-INTERACTING PROTEIN 2"/>
    <property type="match status" value="1"/>
</dbReference>
<dbReference type="InterPro" id="IPR002934">
    <property type="entry name" value="Polymerase_NTP_transf_dom"/>
</dbReference>
<dbReference type="PROSITE" id="PS00455">
    <property type="entry name" value="AMP_BINDING"/>
    <property type="match status" value="1"/>
</dbReference>
<evidence type="ECO:0000313" key="5">
    <source>
        <dbReference type="Proteomes" id="UP001501035"/>
    </source>
</evidence>
<proteinExistence type="inferred from homology"/>
<reference evidence="5" key="1">
    <citation type="journal article" date="2019" name="Int. J. Syst. Evol. Microbiol.">
        <title>The Global Catalogue of Microorganisms (GCM) 10K type strain sequencing project: providing services to taxonomists for standard genome sequencing and annotation.</title>
        <authorList>
            <consortium name="The Broad Institute Genomics Platform"/>
            <consortium name="The Broad Institute Genome Sequencing Center for Infectious Disease"/>
            <person name="Wu L."/>
            <person name="Ma J."/>
        </authorList>
    </citation>
    <scope>NUCLEOTIDE SEQUENCE [LARGE SCALE GENOMIC DNA]</scope>
    <source>
        <strain evidence="5">JCM 14234</strain>
    </source>
</reference>
<dbReference type="Proteomes" id="UP001501035">
    <property type="component" value="Unassembled WGS sequence"/>
</dbReference>
<dbReference type="PANTHER" id="PTHR22754">
    <property type="entry name" value="DISCO-INTERACTING PROTEIN 2 DIP2 -RELATED"/>
    <property type="match status" value="1"/>
</dbReference>
<comment type="similarity">
    <text evidence="1">Belongs to the ATP-dependent AMP-binding enzyme family.</text>
</comment>
<dbReference type="Gene3D" id="3.30.300.30">
    <property type="match status" value="1"/>
</dbReference>
<dbReference type="Gene3D" id="3.40.50.12780">
    <property type="entry name" value="N-terminal domain of ligase-like"/>
    <property type="match status" value="1"/>
</dbReference>
<dbReference type="Pfam" id="PF00501">
    <property type="entry name" value="AMP-binding"/>
    <property type="match status" value="1"/>
</dbReference>
<dbReference type="SUPFAM" id="SSF81301">
    <property type="entry name" value="Nucleotidyltransferase"/>
    <property type="match status" value="1"/>
</dbReference>
<feature type="domain" description="Polymerase nucleotidyl transferase" evidence="3">
    <location>
        <begin position="612"/>
        <end position="644"/>
    </location>
</feature>
<accession>A0ABP6L238</accession>
<gene>
    <name evidence="4" type="ORF">GCM10010528_09830</name>
</gene>
<organism evidence="4 5">
    <name type="scientific">Gordonia defluvii</name>
    <dbReference type="NCBI Taxonomy" id="283718"/>
    <lineage>
        <taxon>Bacteria</taxon>
        <taxon>Bacillati</taxon>
        <taxon>Actinomycetota</taxon>
        <taxon>Actinomycetes</taxon>
        <taxon>Mycobacteriales</taxon>
        <taxon>Gordoniaceae</taxon>
        <taxon>Gordonia</taxon>
    </lineage>
</organism>
<dbReference type="InterPro" id="IPR043519">
    <property type="entry name" value="NT_sf"/>
</dbReference>
<dbReference type="EMBL" id="BAAAVS010000017">
    <property type="protein sequence ID" value="GAA3030447.1"/>
    <property type="molecule type" value="Genomic_DNA"/>
</dbReference>
<dbReference type="Pfam" id="PF01909">
    <property type="entry name" value="NTP_transf_2"/>
    <property type="match status" value="1"/>
</dbReference>
<protein>
    <recommendedName>
        <fullName evidence="6">Acyl-CoA synthetase (AMP-forming)/AMP-acid ligase II</fullName>
    </recommendedName>
</protein>
<name>A0ABP6L238_9ACTN</name>
<comment type="caution">
    <text evidence="4">The sequence shown here is derived from an EMBL/GenBank/DDBJ whole genome shotgun (WGS) entry which is preliminary data.</text>
</comment>
<dbReference type="InterPro" id="IPR042099">
    <property type="entry name" value="ANL_N_sf"/>
</dbReference>
<evidence type="ECO:0000256" key="1">
    <source>
        <dbReference type="ARBA" id="ARBA00006432"/>
    </source>
</evidence>
<evidence type="ECO:0000259" key="3">
    <source>
        <dbReference type="Pfam" id="PF01909"/>
    </source>
</evidence>
<dbReference type="SUPFAM" id="SSF56801">
    <property type="entry name" value="Acetyl-CoA synthetase-like"/>
    <property type="match status" value="1"/>
</dbReference>
<evidence type="ECO:0000259" key="2">
    <source>
        <dbReference type="Pfam" id="PF00501"/>
    </source>
</evidence>
<evidence type="ECO:0008006" key="6">
    <source>
        <dbReference type="Google" id="ProtNLM"/>
    </source>
</evidence>
<keyword evidence="5" id="KW-1185">Reference proteome</keyword>